<evidence type="ECO:0000256" key="4">
    <source>
        <dbReference type="ARBA" id="ARBA00023125"/>
    </source>
</evidence>
<evidence type="ECO:0000256" key="6">
    <source>
        <dbReference type="PROSITE-ProRule" id="PRU00169"/>
    </source>
</evidence>
<dbReference type="Proteomes" id="UP001596108">
    <property type="component" value="Unassembled WGS sequence"/>
</dbReference>
<keyword evidence="3" id="KW-0805">Transcription regulation</keyword>
<dbReference type="InterPro" id="IPR036388">
    <property type="entry name" value="WH-like_DNA-bd_sf"/>
</dbReference>
<dbReference type="Pfam" id="PF03704">
    <property type="entry name" value="BTAD"/>
    <property type="match status" value="1"/>
</dbReference>
<feature type="modified residue" description="4-aspartylphosphate" evidence="6">
    <location>
        <position position="53"/>
    </location>
</feature>
<reference evidence="9" key="1">
    <citation type="journal article" date="2019" name="Int. J. Syst. Evol. Microbiol.">
        <title>The Global Catalogue of Microorganisms (GCM) 10K type strain sequencing project: providing services to taxonomists for standard genome sequencing and annotation.</title>
        <authorList>
            <consortium name="The Broad Institute Genomics Platform"/>
            <consortium name="The Broad Institute Genome Sequencing Center for Infectious Disease"/>
            <person name="Wu L."/>
            <person name="Ma J."/>
        </authorList>
    </citation>
    <scope>NUCLEOTIDE SEQUENCE [LARGE SCALE GENOMIC DNA]</scope>
    <source>
        <strain evidence="9">CGMCC 1.18578</strain>
    </source>
</reference>
<evidence type="ECO:0000256" key="5">
    <source>
        <dbReference type="ARBA" id="ARBA00023163"/>
    </source>
</evidence>
<keyword evidence="9" id="KW-1185">Reference proteome</keyword>
<dbReference type="InterPro" id="IPR016032">
    <property type="entry name" value="Sig_transdc_resp-reg_C-effctor"/>
</dbReference>
<dbReference type="InterPro" id="IPR011990">
    <property type="entry name" value="TPR-like_helical_dom_sf"/>
</dbReference>
<dbReference type="SUPFAM" id="SSF52172">
    <property type="entry name" value="CheY-like"/>
    <property type="match status" value="1"/>
</dbReference>
<dbReference type="EMBL" id="JBHSNC010000048">
    <property type="protein sequence ID" value="MFC5530963.1"/>
    <property type="molecule type" value="Genomic_DNA"/>
</dbReference>
<comment type="caution">
    <text evidence="8">The sequence shown here is derived from an EMBL/GenBank/DDBJ whole genome shotgun (WGS) entry which is preliminary data.</text>
</comment>
<comment type="similarity">
    <text evidence="1">Belongs to the AfsR/DnrI/RedD regulatory family.</text>
</comment>
<dbReference type="SUPFAM" id="SSF48452">
    <property type="entry name" value="TPR-like"/>
    <property type="match status" value="1"/>
</dbReference>
<gene>
    <name evidence="8" type="ORF">ACFPQ4_16155</name>
</gene>
<dbReference type="Gene3D" id="1.10.10.10">
    <property type="entry name" value="Winged helix-like DNA-binding domain superfamily/Winged helix DNA-binding domain"/>
    <property type="match status" value="1"/>
</dbReference>
<evidence type="ECO:0000313" key="9">
    <source>
        <dbReference type="Proteomes" id="UP001596108"/>
    </source>
</evidence>
<dbReference type="Pfam" id="PF00486">
    <property type="entry name" value="Trans_reg_C"/>
    <property type="match status" value="1"/>
</dbReference>
<dbReference type="PANTHER" id="PTHR35807">
    <property type="entry name" value="TRANSCRIPTIONAL REGULATOR REDD-RELATED"/>
    <property type="match status" value="1"/>
</dbReference>
<dbReference type="SMART" id="SM00448">
    <property type="entry name" value="REC"/>
    <property type="match status" value="1"/>
</dbReference>
<dbReference type="InterPro" id="IPR005158">
    <property type="entry name" value="BTAD"/>
</dbReference>
<dbReference type="InterPro" id="IPR011006">
    <property type="entry name" value="CheY-like_superfamily"/>
</dbReference>
<evidence type="ECO:0000259" key="7">
    <source>
        <dbReference type="PROSITE" id="PS50110"/>
    </source>
</evidence>
<proteinExistence type="inferred from homology"/>
<dbReference type="InterPro" id="IPR051677">
    <property type="entry name" value="AfsR-DnrI-RedD_regulator"/>
</dbReference>
<evidence type="ECO:0000313" key="8">
    <source>
        <dbReference type="EMBL" id="MFC5530963.1"/>
    </source>
</evidence>
<name>A0ABW0R2K8_9BACL</name>
<dbReference type="SUPFAM" id="SSF46894">
    <property type="entry name" value="C-terminal effector domain of the bipartite response regulators"/>
    <property type="match status" value="1"/>
</dbReference>
<dbReference type="InterPro" id="IPR001867">
    <property type="entry name" value="OmpR/PhoB-type_DNA-bd"/>
</dbReference>
<accession>A0ABW0R2K8</accession>
<organism evidence="8 9">
    <name type="scientific">Cohnella yongneupensis</name>
    <dbReference type="NCBI Taxonomy" id="425006"/>
    <lineage>
        <taxon>Bacteria</taxon>
        <taxon>Bacillati</taxon>
        <taxon>Bacillota</taxon>
        <taxon>Bacilli</taxon>
        <taxon>Bacillales</taxon>
        <taxon>Paenibacillaceae</taxon>
        <taxon>Cohnella</taxon>
    </lineage>
</organism>
<evidence type="ECO:0000256" key="3">
    <source>
        <dbReference type="ARBA" id="ARBA00023015"/>
    </source>
</evidence>
<protein>
    <submittedName>
        <fullName evidence="8">Response regulator</fullName>
    </submittedName>
</protein>
<dbReference type="InterPro" id="IPR001789">
    <property type="entry name" value="Sig_transdc_resp-reg_receiver"/>
</dbReference>
<evidence type="ECO:0000256" key="2">
    <source>
        <dbReference type="ARBA" id="ARBA00023012"/>
    </source>
</evidence>
<keyword evidence="5" id="KW-0804">Transcription</keyword>
<dbReference type="RefSeq" id="WP_378112907.1">
    <property type="nucleotide sequence ID" value="NZ_JBHSNC010000048.1"/>
</dbReference>
<keyword evidence="2" id="KW-0902">Two-component regulatory system</keyword>
<feature type="domain" description="Response regulatory" evidence="7">
    <location>
        <begin position="2"/>
        <end position="116"/>
    </location>
</feature>
<keyword evidence="6" id="KW-0597">Phosphoprotein</keyword>
<dbReference type="Pfam" id="PF00072">
    <property type="entry name" value="Response_reg"/>
    <property type="match status" value="1"/>
</dbReference>
<dbReference type="SMART" id="SM00862">
    <property type="entry name" value="Trans_reg_C"/>
    <property type="match status" value="1"/>
</dbReference>
<evidence type="ECO:0000256" key="1">
    <source>
        <dbReference type="ARBA" id="ARBA00005820"/>
    </source>
</evidence>
<dbReference type="PROSITE" id="PS50110">
    <property type="entry name" value="RESPONSE_REGULATORY"/>
    <property type="match status" value="1"/>
</dbReference>
<dbReference type="Gene3D" id="3.40.50.2300">
    <property type="match status" value="1"/>
</dbReference>
<keyword evidence="4" id="KW-0238">DNA-binding</keyword>
<sequence length="376" mass="42851">MKIVIIDDEQAMHLILRRMLAKVEDMDIVGSFTETASAFAYLVKHEVDLVLVDINMPREGGMEFAQRLRENGKQTKLVFITSHKEYALSAFDVHAFDYMVKPVVQDRLHATVRRARATLRMERLFQAEPATDATAAFNCLGGIELLSAQGDRVKWRSSKSAELFAYLLLHRGRLVSRARLIEDLFGDMPLKNAETYLNTTVYQLRKALDSVGLKNNLQSDSHRYALNLDATRVDLLAFEEGCLRMALIDETNIEQAQELEQLYKGNLFGDRAFDWAWSEVERLSQLHTSFTQRLGAALLNKGESNAAIRLLLKLLTDNELDEQTVMLLMKAWALQKNKEALTKQFSRFTDTLRDEIGVRPSPEVVSLYEQLLSDFG</sequence>
<dbReference type="Gene3D" id="1.25.40.10">
    <property type="entry name" value="Tetratricopeptide repeat domain"/>
    <property type="match status" value="1"/>
</dbReference>
<dbReference type="SMART" id="SM01043">
    <property type="entry name" value="BTAD"/>
    <property type="match status" value="1"/>
</dbReference>